<gene>
    <name evidence="1" type="ORF">CSSPJE1EN2_LOCUS25959</name>
</gene>
<keyword evidence="2" id="KW-1185">Reference proteome</keyword>
<organism evidence="1 2">
    <name type="scientific">Sphagnum jensenii</name>
    <dbReference type="NCBI Taxonomy" id="128206"/>
    <lineage>
        <taxon>Eukaryota</taxon>
        <taxon>Viridiplantae</taxon>
        <taxon>Streptophyta</taxon>
        <taxon>Embryophyta</taxon>
        <taxon>Bryophyta</taxon>
        <taxon>Sphagnophytina</taxon>
        <taxon>Sphagnopsida</taxon>
        <taxon>Sphagnales</taxon>
        <taxon>Sphagnaceae</taxon>
        <taxon>Sphagnum</taxon>
    </lineage>
</organism>
<protein>
    <submittedName>
        <fullName evidence="1">Uncharacterized protein</fullName>
    </submittedName>
</protein>
<dbReference type="Proteomes" id="UP001497522">
    <property type="component" value="Unassembled WGS sequence"/>
</dbReference>
<accession>A0ABP1A0Z6</accession>
<evidence type="ECO:0000313" key="1">
    <source>
        <dbReference type="EMBL" id="CAK9856027.1"/>
    </source>
</evidence>
<sequence>MAVLVAAMETLLTPWNALEQYRYSYCNVVSHSHQHVVQVDYVMLPTEIPRFLCTCLVLPVVGSNPWFVLLPILHLLCLASRPSESASCPLAFLHWRLPMEPLALHAGDA</sequence>
<dbReference type="EMBL" id="CAXHBF010000379">
    <property type="protein sequence ID" value="CAK9856027.1"/>
    <property type="molecule type" value="Genomic_DNA"/>
</dbReference>
<name>A0ABP1A0Z6_9BRYO</name>
<reference evidence="1" key="1">
    <citation type="submission" date="2024-03" db="EMBL/GenBank/DDBJ databases">
        <authorList>
            <consortium name="ELIXIR-Norway"/>
            <consortium name="Elixir Norway"/>
        </authorList>
    </citation>
    <scope>NUCLEOTIDE SEQUENCE</scope>
</reference>
<proteinExistence type="predicted"/>
<evidence type="ECO:0000313" key="2">
    <source>
        <dbReference type="Proteomes" id="UP001497522"/>
    </source>
</evidence>
<comment type="caution">
    <text evidence="1">The sequence shown here is derived from an EMBL/GenBank/DDBJ whole genome shotgun (WGS) entry which is preliminary data.</text>
</comment>